<dbReference type="PANTHER" id="PTHR10434">
    <property type="entry name" value="1-ACYL-SN-GLYCEROL-3-PHOSPHATE ACYLTRANSFERASE"/>
    <property type="match status" value="1"/>
</dbReference>
<keyword evidence="1" id="KW-0808">Transferase</keyword>
<evidence type="ECO:0000256" key="1">
    <source>
        <dbReference type="ARBA" id="ARBA00022679"/>
    </source>
</evidence>
<evidence type="ECO:0000256" key="2">
    <source>
        <dbReference type="ARBA" id="ARBA00023315"/>
    </source>
</evidence>
<keyword evidence="5" id="KW-1185">Reference proteome</keyword>
<dbReference type="SMART" id="SM00563">
    <property type="entry name" value="PlsC"/>
    <property type="match status" value="1"/>
</dbReference>
<sequence length="222" mass="22626">MLSALARTVVPVLGRLTVTSGAGGVAPGSVVAANHTSLVDPGLVLAALRGAGVEPVVLAAAGLWKVPVLGRCLTRKGHVPVHRGSGRAARALDLAADALAAGRVVVLYPEGRLPGRRDSADRAPEAFRTGLARLALATGAPVVPLGHAGARRITSGGGAKQLAGLFTAPLRRPALHVHLGEPVRLGGDVRTATAELRAAVHRAWRQAVEQLPQGAGGRQRGR</sequence>
<evidence type="ECO:0000313" key="4">
    <source>
        <dbReference type="EMBL" id="MDT0473572.1"/>
    </source>
</evidence>
<dbReference type="InterPro" id="IPR002123">
    <property type="entry name" value="Plipid/glycerol_acylTrfase"/>
</dbReference>
<dbReference type="CDD" id="cd07989">
    <property type="entry name" value="LPLAT_AGPAT-like"/>
    <property type="match status" value="1"/>
</dbReference>
<dbReference type="Pfam" id="PF01553">
    <property type="entry name" value="Acyltransferase"/>
    <property type="match status" value="1"/>
</dbReference>
<name>A0ABU2UJY0_9ACTN</name>
<feature type="domain" description="Phospholipid/glycerol acyltransferase" evidence="3">
    <location>
        <begin position="29"/>
        <end position="150"/>
    </location>
</feature>
<dbReference type="PANTHER" id="PTHR10434:SF55">
    <property type="entry name" value="POSSIBLE ACYLTRANSFERASE"/>
    <property type="match status" value="1"/>
</dbReference>
<organism evidence="4 5">
    <name type="scientific">Streptomyces hintoniae</name>
    <dbReference type="NCBI Taxonomy" id="3075521"/>
    <lineage>
        <taxon>Bacteria</taxon>
        <taxon>Bacillati</taxon>
        <taxon>Actinomycetota</taxon>
        <taxon>Actinomycetes</taxon>
        <taxon>Kitasatosporales</taxon>
        <taxon>Streptomycetaceae</taxon>
        <taxon>Streptomyces</taxon>
    </lineage>
</organism>
<comment type="caution">
    <text evidence="4">The sequence shown here is derived from an EMBL/GenBank/DDBJ whole genome shotgun (WGS) entry which is preliminary data.</text>
</comment>
<dbReference type="Proteomes" id="UP001180489">
    <property type="component" value="Unassembled WGS sequence"/>
</dbReference>
<reference evidence="4" key="1">
    <citation type="submission" date="2024-05" db="EMBL/GenBank/DDBJ databases">
        <title>30 novel species of actinomycetes from the DSMZ collection.</title>
        <authorList>
            <person name="Nouioui I."/>
        </authorList>
    </citation>
    <scope>NUCLEOTIDE SEQUENCE</scope>
    <source>
        <strain evidence="4">DSM 41014</strain>
    </source>
</reference>
<dbReference type="EMBL" id="JAVRFF010000016">
    <property type="protein sequence ID" value="MDT0473572.1"/>
    <property type="molecule type" value="Genomic_DNA"/>
</dbReference>
<proteinExistence type="predicted"/>
<dbReference type="RefSeq" id="WP_311635422.1">
    <property type="nucleotide sequence ID" value="NZ_JAVRFF010000016.1"/>
</dbReference>
<evidence type="ECO:0000259" key="3">
    <source>
        <dbReference type="SMART" id="SM00563"/>
    </source>
</evidence>
<evidence type="ECO:0000313" key="5">
    <source>
        <dbReference type="Proteomes" id="UP001180489"/>
    </source>
</evidence>
<protein>
    <submittedName>
        <fullName evidence="4">Lysophospholipid acyltransferase family protein</fullName>
    </submittedName>
</protein>
<accession>A0ABU2UJY0</accession>
<dbReference type="GO" id="GO:0016746">
    <property type="term" value="F:acyltransferase activity"/>
    <property type="evidence" value="ECO:0007669"/>
    <property type="project" value="UniProtKB-KW"/>
</dbReference>
<gene>
    <name evidence="4" type="ORF">RM863_15695</name>
</gene>
<keyword evidence="2 4" id="KW-0012">Acyltransferase</keyword>
<dbReference type="SUPFAM" id="SSF69593">
    <property type="entry name" value="Glycerol-3-phosphate (1)-acyltransferase"/>
    <property type="match status" value="1"/>
</dbReference>